<dbReference type="Proteomes" id="UP001501116">
    <property type="component" value="Unassembled WGS sequence"/>
</dbReference>
<organism evidence="1 2">
    <name type="scientific">Amycolatopsis minnesotensis</name>
    <dbReference type="NCBI Taxonomy" id="337894"/>
    <lineage>
        <taxon>Bacteria</taxon>
        <taxon>Bacillati</taxon>
        <taxon>Actinomycetota</taxon>
        <taxon>Actinomycetes</taxon>
        <taxon>Pseudonocardiales</taxon>
        <taxon>Pseudonocardiaceae</taxon>
        <taxon>Amycolatopsis</taxon>
    </lineage>
</organism>
<proteinExistence type="predicted"/>
<comment type="caution">
    <text evidence="1">The sequence shown here is derived from an EMBL/GenBank/DDBJ whole genome shotgun (WGS) entry which is preliminary data.</text>
</comment>
<gene>
    <name evidence="1" type="ORF">GCM10009754_14840</name>
</gene>
<name>A0ABP5BP36_9PSEU</name>
<dbReference type="RefSeq" id="WP_344414906.1">
    <property type="nucleotide sequence ID" value="NZ_BAAANN010000005.1"/>
</dbReference>
<sequence>MTAGAARHGEVSAALGSLSDERLGALLAAATLFELPPRYQYGIGSKGASTGCAAKSA</sequence>
<reference evidence="2" key="1">
    <citation type="journal article" date="2019" name="Int. J. Syst. Evol. Microbiol.">
        <title>The Global Catalogue of Microorganisms (GCM) 10K type strain sequencing project: providing services to taxonomists for standard genome sequencing and annotation.</title>
        <authorList>
            <consortium name="The Broad Institute Genomics Platform"/>
            <consortium name="The Broad Institute Genome Sequencing Center for Infectious Disease"/>
            <person name="Wu L."/>
            <person name="Ma J."/>
        </authorList>
    </citation>
    <scope>NUCLEOTIDE SEQUENCE [LARGE SCALE GENOMIC DNA]</scope>
    <source>
        <strain evidence="2">JCM 14545</strain>
    </source>
</reference>
<protein>
    <submittedName>
        <fullName evidence="1">Uncharacterized protein</fullName>
    </submittedName>
</protein>
<dbReference type="EMBL" id="BAAANN010000005">
    <property type="protein sequence ID" value="GAA1947687.1"/>
    <property type="molecule type" value="Genomic_DNA"/>
</dbReference>
<accession>A0ABP5BP36</accession>
<evidence type="ECO:0000313" key="1">
    <source>
        <dbReference type="EMBL" id="GAA1947687.1"/>
    </source>
</evidence>
<keyword evidence="2" id="KW-1185">Reference proteome</keyword>
<evidence type="ECO:0000313" key="2">
    <source>
        <dbReference type="Proteomes" id="UP001501116"/>
    </source>
</evidence>